<dbReference type="PROSITE" id="PS51257">
    <property type="entry name" value="PROKAR_LIPOPROTEIN"/>
    <property type="match status" value="1"/>
</dbReference>
<dbReference type="InterPro" id="IPR042100">
    <property type="entry name" value="Bug_dom1"/>
</dbReference>
<protein>
    <submittedName>
        <fullName evidence="2">Tripartite tricarboxylate transporter family receptor</fullName>
    </submittedName>
</protein>
<comment type="caution">
    <text evidence="2">The sequence shown here is derived from an EMBL/GenBank/DDBJ whole genome shotgun (WGS) entry which is preliminary data.</text>
</comment>
<reference evidence="2 3" key="1">
    <citation type="submission" date="2018-03" db="EMBL/GenBank/DDBJ databases">
        <title>Genome sequence of Moorella stamsii DSM 26217.</title>
        <authorList>
            <person name="Poehlein A."/>
            <person name="Daniel R."/>
        </authorList>
    </citation>
    <scope>NUCLEOTIDE SEQUENCE [LARGE SCALE GENOMIC DNA]</scope>
    <source>
        <strain evidence="3">DSM 26217</strain>
    </source>
</reference>
<dbReference type="SUPFAM" id="SSF53850">
    <property type="entry name" value="Periplasmic binding protein-like II"/>
    <property type="match status" value="1"/>
</dbReference>
<name>A0A9X7P7Q9_9FIRM</name>
<dbReference type="Gene3D" id="3.40.190.150">
    <property type="entry name" value="Bordetella uptake gene, domain 1"/>
    <property type="match status" value="1"/>
</dbReference>
<evidence type="ECO:0000313" key="3">
    <source>
        <dbReference type="Proteomes" id="UP000239430"/>
    </source>
</evidence>
<dbReference type="PANTHER" id="PTHR42928:SF5">
    <property type="entry name" value="BLR1237 PROTEIN"/>
    <property type="match status" value="1"/>
</dbReference>
<dbReference type="PIRSF" id="PIRSF017082">
    <property type="entry name" value="YflP"/>
    <property type="match status" value="1"/>
</dbReference>
<dbReference type="Gene3D" id="3.40.190.10">
    <property type="entry name" value="Periplasmic binding protein-like II"/>
    <property type="match status" value="1"/>
</dbReference>
<sequence>MMLKRFAIVLASVALLGVGLVLGGCAKSEKSFPKGDITIVVPFGAGGGTDQVARVLGDLVDKAIEPAVVIVNKTGGAGAVGLTEVSKAQPDGYTLVLMTSNISTLKWTGHSKLTYKDFEPICAVNYDAPALIVRSDSPWKSYEDFAKTAKERTVRVATGAPGGLWQAGALVLAKRAGLQLNIVPAEQGGAPAAVKLLGGHVEAIVVPPNEAASQIESKQFRVLGVMAPDRNPFAPDAPTFKELGLDLDIRSVRGFLAPKGTPAEVIKTLEELFKTAWNSKEYQDYMKKTGSNTIWMGTQEYISHLTSEYEKYHALLKETGLAKE</sequence>
<dbReference type="InterPro" id="IPR005064">
    <property type="entry name" value="BUG"/>
</dbReference>
<dbReference type="RefSeq" id="WP_054937308.1">
    <property type="nucleotide sequence ID" value="NZ_PVXL01000008.1"/>
</dbReference>
<dbReference type="CDD" id="cd07012">
    <property type="entry name" value="PBP2_Bug_TTT"/>
    <property type="match status" value="1"/>
</dbReference>
<comment type="similarity">
    <text evidence="1">Belongs to the UPF0065 (bug) family.</text>
</comment>
<gene>
    <name evidence="2" type="ORF">MOST_02520</name>
</gene>
<organism evidence="2 3">
    <name type="scientific">Neomoorella stamsii</name>
    <dbReference type="NCBI Taxonomy" id="1266720"/>
    <lineage>
        <taxon>Bacteria</taxon>
        <taxon>Bacillati</taxon>
        <taxon>Bacillota</taxon>
        <taxon>Clostridia</taxon>
        <taxon>Neomoorellales</taxon>
        <taxon>Neomoorellaceae</taxon>
        <taxon>Neomoorella</taxon>
    </lineage>
</organism>
<keyword evidence="3" id="KW-1185">Reference proteome</keyword>
<evidence type="ECO:0000313" key="2">
    <source>
        <dbReference type="EMBL" id="PRR77502.1"/>
    </source>
</evidence>
<proteinExistence type="inferred from homology"/>
<keyword evidence="2" id="KW-0675">Receptor</keyword>
<dbReference type="EMBL" id="PVXL01000008">
    <property type="protein sequence ID" value="PRR77502.1"/>
    <property type="molecule type" value="Genomic_DNA"/>
</dbReference>
<evidence type="ECO:0000256" key="1">
    <source>
        <dbReference type="ARBA" id="ARBA00006987"/>
    </source>
</evidence>
<dbReference type="Proteomes" id="UP000239430">
    <property type="component" value="Unassembled WGS sequence"/>
</dbReference>
<dbReference type="AlphaFoldDB" id="A0A9X7P7Q9"/>
<dbReference type="PANTHER" id="PTHR42928">
    <property type="entry name" value="TRICARBOXYLATE-BINDING PROTEIN"/>
    <property type="match status" value="1"/>
</dbReference>
<accession>A0A9X7P7Q9</accession>
<dbReference type="Pfam" id="PF03401">
    <property type="entry name" value="TctC"/>
    <property type="match status" value="1"/>
</dbReference>